<evidence type="ECO:0000256" key="6">
    <source>
        <dbReference type="ARBA" id="ARBA00022643"/>
    </source>
</evidence>
<evidence type="ECO:0000256" key="14">
    <source>
        <dbReference type="ARBA" id="ARBA00029440"/>
    </source>
</evidence>
<dbReference type="InterPro" id="IPR002489">
    <property type="entry name" value="Glu_synth_asu_C"/>
</dbReference>
<dbReference type="RefSeq" id="WP_379596442.1">
    <property type="nucleotide sequence ID" value="NZ_JBHRTN010000010.1"/>
</dbReference>
<evidence type="ECO:0000256" key="5">
    <source>
        <dbReference type="ARBA" id="ARBA00022630"/>
    </source>
</evidence>
<evidence type="ECO:0000256" key="9">
    <source>
        <dbReference type="ARBA" id="ARBA00023002"/>
    </source>
</evidence>
<evidence type="ECO:0000256" key="2">
    <source>
        <dbReference type="ARBA" id="ARBA00001927"/>
    </source>
</evidence>
<keyword evidence="11" id="KW-0411">Iron-sulfur</keyword>
<keyword evidence="5" id="KW-0285">Flavoprotein</keyword>
<comment type="cofactor">
    <cofactor evidence="2">
        <name>[3Fe-4S] cluster</name>
        <dbReference type="ChEBI" id="CHEBI:21137"/>
    </cofactor>
</comment>
<dbReference type="Gene3D" id="3.60.20.10">
    <property type="entry name" value="Glutamine Phosphoribosylpyrophosphate, subunit 1, domain 1"/>
    <property type="match status" value="1"/>
</dbReference>
<dbReference type="GO" id="GO:0004355">
    <property type="term" value="F:glutamate synthase (NADPH) activity"/>
    <property type="evidence" value="ECO:0007669"/>
    <property type="project" value="UniProtKB-EC"/>
</dbReference>
<evidence type="ECO:0000313" key="17">
    <source>
        <dbReference type="EMBL" id="MFC3125620.1"/>
    </source>
</evidence>
<dbReference type="EC" id="1.4.1.13" evidence="17"/>
<dbReference type="SUPFAM" id="SSF69336">
    <property type="entry name" value="Alpha subunit of glutamate synthase, C-terminal domain"/>
    <property type="match status" value="1"/>
</dbReference>
<dbReference type="InterPro" id="IPR050711">
    <property type="entry name" value="ET-N_metabolism_enzyme"/>
</dbReference>
<keyword evidence="4" id="KW-0028">Amino-acid biosynthesis</keyword>
<dbReference type="Pfam" id="PF01645">
    <property type="entry name" value="Glu_synthase"/>
    <property type="match status" value="1"/>
</dbReference>
<comment type="caution">
    <text evidence="17">The sequence shown here is derived from an EMBL/GenBank/DDBJ whole genome shotgun (WGS) entry which is preliminary data.</text>
</comment>
<dbReference type="EMBL" id="JBHRTN010000010">
    <property type="protein sequence ID" value="MFC3125620.1"/>
    <property type="molecule type" value="Genomic_DNA"/>
</dbReference>
<evidence type="ECO:0000259" key="16">
    <source>
        <dbReference type="PROSITE" id="PS51278"/>
    </source>
</evidence>
<keyword evidence="7" id="KW-0479">Metal-binding</keyword>
<gene>
    <name evidence="17" type="primary">gltB</name>
    <name evidence="17" type="ORF">ACFOD4_11140</name>
</gene>
<evidence type="ECO:0000256" key="4">
    <source>
        <dbReference type="ARBA" id="ARBA00022605"/>
    </source>
</evidence>
<keyword evidence="13" id="KW-0003">3Fe-4S</keyword>
<keyword evidence="18" id="KW-1185">Reference proteome</keyword>
<dbReference type="CDD" id="cd00982">
    <property type="entry name" value="gltB_C"/>
    <property type="match status" value="1"/>
</dbReference>
<organism evidence="17 18">
    <name type="scientific">Teichococcus globiformis</name>
    <dbReference type="NCBI Taxonomy" id="2307229"/>
    <lineage>
        <taxon>Bacteria</taxon>
        <taxon>Pseudomonadati</taxon>
        <taxon>Pseudomonadota</taxon>
        <taxon>Alphaproteobacteria</taxon>
        <taxon>Acetobacterales</taxon>
        <taxon>Roseomonadaceae</taxon>
        <taxon>Roseomonas</taxon>
    </lineage>
</organism>
<dbReference type="CDD" id="cd00713">
    <property type="entry name" value="GltS"/>
    <property type="match status" value="1"/>
</dbReference>
<accession>A0ABV7G385</accession>
<dbReference type="InterPro" id="IPR017932">
    <property type="entry name" value="GATase_2_dom"/>
</dbReference>
<dbReference type="PANTHER" id="PTHR11938">
    <property type="entry name" value="FAD NADPH DEHYDROGENASE/OXIDOREDUCTASE"/>
    <property type="match status" value="1"/>
</dbReference>
<comment type="cofactor">
    <cofactor evidence="1">
        <name>FMN</name>
        <dbReference type="ChEBI" id="CHEBI:58210"/>
    </cofactor>
</comment>
<dbReference type="Gene3D" id="3.20.20.70">
    <property type="entry name" value="Aldolase class I"/>
    <property type="match status" value="2"/>
</dbReference>
<feature type="region of interest" description="Disordered" evidence="15">
    <location>
        <begin position="910"/>
        <end position="938"/>
    </location>
</feature>
<feature type="domain" description="Glutamine amidotransferase type-2" evidence="16">
    <location>
        <begin position="35"/>
        <end position="430"/>
    </location>
</feature>
<name>A0ABV7G385_9PROT</name>
<evidence type="ECO:0000256" key="3">
    <source>
        <dbReference type="ARBA" id="ARBA00009716"/>
    </source>
</evidence>
<dbReference type="InterPro" id="IPR013785">
    <property type="entry name" value="Aldolase_TIM"/>
</dbReference>
<evidence type="ECO:0000256" key="7">
    <source>
        <dbReference type="ARBA" id="ARBA00022723"/>
    </source>
</evidence>
<evidence type="ECO:0000256" key="10">
    <source>
        <dbReference type="ARBA" id="ARBA00023004"/>
    </source>
</evidence>
<dbReference type="InterPro" id="IPR006982">
    <property type="entry name" value="Glu_synth_centr_N"/>
</dbReference>
<dbReference type="Pfam" id="PF01493">
    <property type="entry name" value="GXGXG"/>
    <property type="match status" value="1"/>
</dbReference>
<evidence type="ECO:0000313" key="18">
    <source>
        <dbReference type="Proteomes" id="UP001595593"/>
    </source>
</evidence>
<evidence type="ECO:0000256" key="12">
    <source>
        <dbReference type="ARBA" id="ARBA00023164"/>
    </source>
</evidence>
<evidence type="ECO:0000256" key="11">
    <source>
        <dbReference type="ARBA" id="ARBA00023014"/>
    </source>
</evidence>
<evidence type="ECO:0000256" key="13">
    <source>
        <dbReference type="ARBA" id="ARBA00023291"/>
    </source>
</evidence>
<comment type="similarity">
    <text evidence="3">Belongs to the glutamate synthase family.</text>
</comment>
<dbReference type="Gene3D" id="2.160.20.60">
    <property type="entry name" value="Glutamate synthase, alpha subunit, C-terminal domain"/>
    <property type="match status" value="1"/>
</dbReference>
<keyword evidence="10" id="KW-0408">Iron</keyword>
<keyword evidence="8" id="KW-0315">Glutamine amidotransferase</keyword>
<dbReference type="Pfam" id="PF04898">
    <property type="entry name" value="Glu_syn_central"/>
    <property type="match status" value="1"/>
</dbReference>
<dbReference type="NCBIfam" id="NF008730">
    <property type="entry name" value="PRK11750.1"/>
    <property type="match status" value="1"/>
</dbReference>
<evidence type="ECO:0000256" key="1">
    <source>
        <dbReference type="ARBA" id="ARBA00001917"/>
    </source>
</evidence>
<reference evidence="18" key="1">
    <citation type="journal article" date="2019" name="Int. J. Syst. Evol. Microbiol.">
        <title>The Global Catalogue of Microorganisms (GCM) 10K type strain sequencing project: providing services to taxonomists for standard genome sequencing and annotation.</title>
        <authorList>
            <consortium name="The Broad Institute Genomics Platform"/>
            <consortium name="The Broad Institute Genome Sequencing Center for Infectious Disease"/>
            <person name="Wu L."/>
            <person name="Ma J."/>
        </authorList>
    </citation>
    <scope>NUCLEOTIDE SEQUENCE [LARGE SCALE GENOMIC DNA]</scope>
    <source>
        <strain evidence="18">KCTC 52094</strain>
    </source>
</reference>
<dbReference type="Proteomes" id="UP001595593">
    <property type="component" value="Unassembled WGS sequence"/>
</dbReference>
<dbReference type="PANTHER" id="PTHR11938:SF133">
    <property type="entry name" value="GLUTAMATE SYNTHASE (NADH)"/>
    <property type="match status" value="1"/>
</dbReference>
<proteinExistence type="inferred from homology"/>
<dbReference type="PROSITE" id="PS51278">
    <property type="entry name" value="GATASE_TYPE_2"/>
    <property type="match status" value="1"/>
</dbReference>
<dbReference type="CDD" id="cd02808">
    <property type="entry name" value="GltS_FMN"/>
    <property type="match status" value="1"/>
</dbReference>
<evidence type="ECO:0000256" key="8">
    <source>
        <dbReference type="ARBA" id="ARBA00022962"/>
    </source>
</evidence>
<sequence length="1511" mass="164286">MDSLENGASFAETYARNAALLSGTAHVDVTEHDACGVGMVAALDGKPRRDVVQAGIDALKAVWHRGAVDADGKTGDGAGIHIEIPQNFFAEVVERGGDRLRPGRIAVGMVFLPKTDLSAQERCRQIVETEILTGGYLIYGWRQVPIDVSCIGEKANATRPEIEQILIWDPEQRDAATCERDLYVIRRRIEKQAIAAQVPELYLCSLSCRSMIYKGMFLAENLTDFYPDLRDERFVSRFAIYHQRYSTNTFPTWRLAQPFRMLAHNGEINTVHGNINWMKSHETRLAHELLDPYMDDIKPIVQAGGSDTATLDNVFELLVRGGRDAPMAKAMLIPESIGSNATMPEAHRDLFMYCNAVMEPWDGPAAVCATDGRWAVAGLDRNGLRPIRYTITQNKLLIVGSETGMVKVAEAEIVAKGRVGPGQCIGVDLDQARFYGDTELKDVLAARRPFGQWVNRTTRIDGIVRDEVDEAQELTGDTLRRRQLAMGFTMEDLESILHPMAEDAAEAIGSMGDDTPIAVLSAGYRGLHHFFRQTFSQVTNPPIDSLRETRVMTIKTRLGNLGNILDEDPAQCDMLMLDSPVLSNAEFAAMRDYMGDTAVVVDTTFAVEEGEPGLRRAIERIKREAEEGVRSGCAHVILTDEATSAERAVIPMILAVGAVHTHLVKHSLRTFVSLNVRAAECVDVHYFAVLIGAGATTVNAYLAQDSIADRHGRGLFGQKSLKDCVGYYRKAVDKGLLKIMSKMGISVLSSYRGGMNFEAVGLSRALVAEFFPGTQSRISGIGLSGIARRVLAMHRQAWNGASAVLPVGGLYKLRRRGEAHAFDGSLIHLLQNAVETDSYQTFKRYSEQVRKLAPVALRDLLDFRAEGRSPVTIEEVESITEIRKRLIAPGISLGALSPEAHETLSIAMNRIGARSDSGEGGEDPERARPRANGDNPNSAIKQIASGRFGVTAEYLNNCKEIEIKVAQGAKPGEGGQLPGFKVTGLIGKLRHATPGVTLISPPPHHDIYSIEDLAQLIYDLKQINPEASVCVKLVSRSGIGTIAAGVAKAKADAILVSGHSGGTGASPVSSIKYAGLPWEMGLSETHQVLLLNRLRHRIKLRTDGGLKTGRDVVIAAMLGAEEFGIGTASLVAMGCIMVRQCHSNTCPVGVCSQDEDLRKKFEGTPEKVIALFSFIAEEIREILASLGFRRLEEVIGRTDLLKQVSRGSEDLDDLDLNPLLVQADAGPFARFCTLEGRNEVPETLDADMIRDAAALFERGEKMQLAYNIRNTHRAIGTKISSKITRKFGMNSLQPGHLTVRLRGAAGQSLGAFAVRGLKLEVLGDANDYVGKGLSGGSIVVRPAPSSNLVWNENAIIGNTCLYGATAGELFAAGQAGERFAVRNSGATAVVEGVGANGCEYMTGGAVVILGAVGDNFGAGFTGGQAFIYDADDSFEHRVNPDTLLWRRLASAHWEGHLRELIAAHAGETGSRLAARLLNDWTVERGRFWHVVPKEYAKYLPRPMEDVAIAAE</sequence>
<dbReference type="InterPro" id="IPR029055">
    <property type="entry name" value="Ntn_hydrolases_N"/>
</dbReference>
<keyword evidence="12" id="KW-0314">Glutamate biosynthesis</keyword>
<keyword evidence="6" id="KW-0288">FMN</keyword>
<dbReference type="Pfam" id="PF00310">
    <property type="entry name" value="GATase_2"/>
    <property type="match status" value="1"/>
</dbReference>
<dbReference type="SUPFAM" id="SSF51395">
    <property type="entry name" value="FMN-linked oxidoreductases"/>
    <property type="match status" value="1"/>
</dbReference>
<dbReference type="InterPro" id="IPR036485">
    <property type="entry name" value="Glu_synth_asu_C_sf"/>
</dbReference>
<comment type="pathway">
    <text evidence="14">Amino-acid biosynthesis.</text>
</comment>
<dbReference type="InterPro" id="IPR002932">
    <property type="entry name" value="Glu_synthdom"/>
</dbReference>
<protein>
    <submittedName>
        <fullName evidence="17">Glutamate synthase large subunit</fullName>
        <ecNumber evidence="17">1.4.1.13</ecNumber>
    </submittedName>
</protein>
<evidence type="ECO:0000256" key="15">
    <source>
        <dbReference type="SAM" id="MobiDB-lite"/>
    </source>
</evidence>
<keyword evidence="9 17" id="KW-0560">Oxidoreductase</keyword>
<dbReference type="SUPFAM" id="SSF56235">
    <property type="entry name" value="N-terminal nucleophile aminohydrolases (Ntn hydrolases)"/>
    <property type="match status" value="1"/>
</dbReference>